<organism evidence="1 2">
    <name type="scientific">Klebsiella grimontii</name>
    <dbReference type="NCBI Taxonomy" id="2058152"/>
    <lineage>
        <taxon>Bacteria</taxon>
        <taxon>Pseudomonadati</taxon>
        <taxon>Pseudomonadota</taxon>
        <taxon>Gammaproteobacteria</taxon>
        <taxon>Enterobacterales</taxon>
        <taxon>Enterobacteriaceae</taxon>
        <taxon>Klebsiella/Raoultella group</taxon>
        <taxon>Klebsiella</taxon>
    </lineage>
</organism>
<name>A0A7H4NXX9_9ENTR</name>
<sequence>MCVGAQVIIVVFDDNKITVTAQCVTGIDDAPICGRDNSLSFTACDINTFIAAFGTTKVLDNLAISRPAP</sequence>
<protein>
    <submittedName>
        <fullName evidence="1">Uncharacterized protein</fullName>
    </submittedName>
</protein>
<evidence type="ECO:0000313" key="1">
    <source>
        <dbReference type="EMBL" id="STW05044.1"/>
    </source>
</evidence>
<proteinExistence type="predicted"/>
<dbReference type="Proteomes" id="UP000254571">
    <property type="component" value="Unassembled WGS sequence"/>
</dbReference>
<evidence type="ECO:0000313" key="2">
    <source>
        <dbReference type="Proteomes" id="UP000254571"/>
    </source>
</evidence>
<dbReference type="EMBL" id="UGMX01000002">
    <property type="protein sequence ID" value="STW05044.1"/>
    <property type="molecule type" value="Genomic_DNA"/>
</dbReference>
<reference evidence="1 2" key="1">
    <citation type="submission" date="2018-06" db="EMBL/GenBank/DDBJ databases">
        <authorList>
            <consortium name="Pathogen Informatics"/>
            <person name="Doyle S."/>
        </authorList>
    </citation>
    <scope>NUCLEOTIDE SEQUENCE [LARGE SCALE GENOMIC DNA]</scope>
    <source>
        <strain evidence="1 2">NCTC9149</strain>
    </source>
</reference>
<gene>
    <name evidence="1" type="ORF">NCTC9149_01410</name>
</gene>
<accession>A0A7H4NXX9</accession>
<comment type="caution">
    <text evidence="1">The sequence shown here is derived from an EMBL/GenBank/DDBJ whole genome shotgun (WGS) entry which is preliminary data.</text>
</comment>
<dbReference type="AlphaFoldDB" id="A0A7H4NXX9"/>